<dbReference type="EMBL" id="JBIAJP010000001">
    <property type="protein sequence ID" value="MFF0002997.1"/>
    <property type="molecule type" value="Genomic_DNA"/>
</dbReference>
<sequence>MEYRKRGRGTGLWIASFFLGQFLCPLALLTLKSVTGQLTTAVGALGLASALVAAGLLPLLRRTSPQEALQA</sequence>
<name>A0ABW6MRX6_9ACTN</name>
<evidence type="ECO:0008006" key="4">
    <source>
        <dbReference type="Google" id="ProtNLM"/>
    </source>
</evidence>
<evidence type="ECO:0000313" key="2">
    <source>
        <dbReference type="EMBL" id="MFF0002997.1"/>
    </source>
</evidence>
<evidence type="ECO:0000256" key="1">
    <source>
        <dbReference type="SAM" id="Phobius"/>
    </source>
</evidence>
<keyword evidence="1" id="KW-1133">Transmembrane helix</keyword>
<keyword evidence="1" id="KW-0472">Membrane</keyword>
<comment type="caution">
    <text evidence="2">The sequence shown here is derived from an EMBL/GenBank/DDBJ whole genome shotgun (WGS) entry which is preliminary data.</text>
</comment>
<proteinExistence type="predicted"/>
<organism evidence="2 3">
    <name type="scientific">Streptomyces tibetensis</name>
    <dbReference type="NCBI Taxonomy" id="2382123"/>
    <lineage>
        <taxon>Bacteria</taxon>
        <taxon>Bacillati</taxon>
        <taxon>Actinomycetota</taxon>
        <taxon>Actinomycetes</taxon>
        <taxon>Kitasatosporales</taxon>
        <taxon>Streptomycetaceae</taxon>
        <taxon>Streptomyces</taxon>
    </lineage>
</organism>
<dbReference type="SUPFAM" id="SSF103473">
    <property type="entry name" value="MFS general substrate transporter"/>
    <property type="match status" value="1"/>
</dbReference>
<dbReference type="RefSeq" id="WP_362047837.1">
    <property type="nucleotide sequence ID" value="NZ_JBEXWN010000005.1"/>
</dbReference>
<evidence type="ECO:0000313" key="3">
    <source>
        <dbReference type="Proteomes" id="UP001601422"/>
    </source>
</evidence>
<gene>
    <name evidence="2" type="ORF">ACFYQT_06000</name>
</gene>
<accession>A0ABW6MRX6</accession>
<feature type="transmembrane region" description="Helical" evidence="1">
    <location>
        <begin position="37"/>
        <end position="60"/>
    </location>
</feature>
<dbReference type="Proteomes" id="UP001601422">
    <property type="component" value="Unassembled WGS sequence"/>
</dbReference>
<feature type="transmembrane region" description="Helical" evidence="1">
    <location>
        <begin position="12"/>
        <end position="31"/>
    </location>
</feature>
<reference evidence="2 3" key="1">
    <citation type="submission" date="2024-10" db="EMBL/GenBank/DDBJ databases">
        <title>The Natural Products Discovery Center: Release of the First 8490 Sequenced Strains for Exploring Actinobacteria Biosynthetic Diversity.</title>
        <authorList>
            <person name="Kalkreuter E."/>
            <person name="Kautsar S.A."/>
            <person name="Yang D."/>
            <person name="Bader C.D."/>
            <person name="Teijaro C.N."/>
            <person name="Fluegel L."/>
            <person name="Davis C.M."/>
            <person name="Simpson J.R."/>
            <person name="Lauterbach L."/>
            <person name="Steele A.D."/>
            <person name="Gui C."/>
            <person name="Meng S."/>
            <person name="Li G."/>
            <person name="Viehrig K."/>
            <person name="Ye F."/>
            <person name="Su P."/>
            <person name="Kiefer A.F."/>
            <person name="Nichols A."/>
            <person name="Cepeda A.J."/>
            <person name="Yan W."/>
            <person name="Fan B."/>
            <person name="Jiang Y."/>
            <person name="Adhikari A."/>
            <person name="Zheng C.-J."/>
            <person name="Schuster L."/>
            <person name="Cowan T.M."/>
            <person name="Smanski M.J."/>
            <person name="Chevrette M.G."/>
            <person name="De Carvalho L.P.S."/>
            <person name="Shen B."/>
        </authorList>
    </citation>
    <scope>NUCLEOTIDE SEQUENCE [LARGE SCALE GENOMIC DNA]</scope>
    <source>
        <strain evidence="2 3">NPDC005497</strain>
    </source>
</reference>
<keyword evidence="1" id="KW-0812">Transmembrane</keyword>
<keyword evidence="3" id="KW-1185">Reference proteome</keyword>
<dbReference type="InterPro" id="IPR036259">
    <property type="entry name" value="MFS_trans_sf"/>
</dbReference>
<protein>
    <recommendedName>
        <fullName evidence="4">MFS transporter</fullName>
    </recommendedName>
</protein>